<dbReference type="GO" id="GO:0016841">
    <property type="term" value="F:ammonia-lyase activity"/>
    <property type="evidence" value="ECO:0007669"/>
    <property type="project" value="InterPro"/>
</dbReference>
<dbReference type="NCBIfam" id="TIGR01226">
    <property type="entry name" value="phe_am_lyase"/>
    <property type="match status" value="1"/>
</dbReference>
<evidence type="ECO:0000256" key="1">
    <source>
        <dbReference type="ARBA" id="ARBA00007238"/>
    </source>
</evidence>
<dbReference type="PANTHER" id="PTHR10362">
    <property type="entry name" value="HISTIDINE AMMONIA-LYASE"/>
    <property type="match status" value="1"/>
</dbReference>
<dbReference type="Gene3D" id="1.20.200.10">
    <property type="entry name" value="Fumarase/aspartase (Central domain)"/>
    <property type="match status" value="1"/>
</dbReference>
<dbReference type="InterPro" id="IPR023144">
    <property type="entry name" value="Phe_NH3-lyase_shielding_dom_sf"/>
</dbReference>
<dbReference type="InterPro" id="IPR001106">
    <property type="entry name" value="Aromatic_Lyase"/>
</dbReference>
<reference evidence="3" key="1">
    <citation type="submission" date="2020-11" db="EMBL/GenBank/DDBJ databases">
        <authorList>
            <consortium name="DOE Joint Genome Institute"/>
            <person name="Ahrendt S."/>
            <person name="Riley R."/>
            <person name="Andreopoulos W."/>
            <person name="Labutti K."/>
            <person name="Pangilinan J."/>
            <person name="Ruiz-Duenas F.J."/>
            <person name="Barrasa J.M."/>
            <person name="Sanchez-Garcia M."/>
            <person name="Camarero S."/>
            <person name="Miyauchi S."/>
            <person name="Serrano A."/>
            <person name="Linde D."/>
            <person name="Babiker R."/>
            <person name="Drula E."/>
            <person name="Ayuso-Fernandez I."/>
            <person name="Pacheco R."/>
            <person name="Padilla G."/>
            <person name="Ferreira P."/>
            <person name="Barriuso J."/>
            <person name="Kellner H."/>
            <person name="Castanera R."/>
            <person name="Alfaro M."/>
            <person name="Ramirez L."/>
            <person name="Pisabarro A.G."/>
            <person name="Kuo A."/>
            <person name="Tritt A."/>
            <person name="Lipzen A."/>
            <person name="He G."/>
            <person name="Yan M."/>
            <person name="Ng V."/>
            <person name="Cullen D."/>
            <person name="Martin F."/>
            <person name="Rosso M.-N."/>
            <person name="Henrissat B."/>
            <person name="Hibbett D."/>
            <person name="Martinez A.T."/>
            <person name="Grigoriev I.V."/>
        </authorList>
    </citation>
    <scope>NUCLEOTIDE SEQUENCE</scope>
    <source>
        <strain evidence="3">CBS 247.69</strain>
    </source>
</reference>
<dbReference type="GO" id="GO:0006559">
    <property type="term" value="P:L-phenylalanine catabolic process"/>
    <property type="evidence" value="ECO:0007669"/>
    <property type="project" value="InterPro"/>
</dbReference>
<dbReference type="SUPFAM" id="SSF48557">
    <property type="entry name" value="L-aspartase-like"/>
    <property type="match status" value="1"/>
</dbReference>
<organism evidence="3 4">
    <name type="scientific">Collybia nuda</name>
    <dbReference type="NCBI Taxonomy" id="64659"/>
    <lineage>
        <taxon>Eukaryota</taxon>
        <taxon>Fungi</taxon>
        <taxon>Dikarya</taxon>
        <taxon>Basidiomycota</taxon>
        <taxon>Agaricomycotina</taxon>
        <taxon>Agaricomycetes</taxon>
        <taxon>Agaricomycetidae</taxon>
        <taxon>Agaricales</taxon>
        <taxon>Tricholomatineae</taxon>
        <taxon>Clitocybaceae</taxon>
        <taxon>Collybia</taxon>
    </lineage>
</organism>
<dbReference type="InterPro" id="IPR024083">
    <property type="entry name" value="Fumarase/histidase_N"/>
</dbReference>
<evidence type="ECO:0000313" key="3">
    <source>
        <dbReference type="EMBL" id="KAF9470009.1"/>
    </source>
</evidence>
<dbReference type="Proteomes" id="UP000807353">
    <property type="component" value="Unassembled WGS sequence"/>
</dbReference>
<keyword evidence="2" id="KW-0456">Lyase</keyword>
<dbReference type="EMBL" id="MU150229">
    <property type="protein sequence ID" value="KAF9470009.1"/>
    <property type="molecule type" value="Genomic_DNA"/>
</dbReference>
<dbReference type="CDD" id="cd00332">
    <property type="entry name" value="PAL-HAL"/>
    <property type="match status" value="1"/>
</dbReference>
<dbReference type="InterPro" id="IPR022313">
    <property type="entry name" value="Phe/His_NH3-lyase_AS"/>
</dbReference>
<dbReference type="Pfam" id="PF00221">
    <property type="entry name" value="Lyase_aromatic"/>
    <property type="match status" value="1"/>
</dbReference>
<proteinExistence type="inferred from homology"/>
<evidence type="ECO:0000256" key="2">
    <source>
        <dbReference type="RuleBase" id="RU003954"/>
    </source>
</evidence>
<dbReference type="InterPro" id="IPR005922">
    <property type="entry name" value="Phe_NH3-lyase"/>
</dbReference>
<dbReference type="Gene3D" id="1.10.275.10">
    <property type="entry name" value="Fumarase/aspartase (N-terminal domain)"/>
    <property type="match status" value="1"/>
</dbReference>
<accession>A0A9P5YK06</accession>
<dbReference type="InterPro" id="IPR008948">
    <property type="entry name" value="L-Aspartase-like"/>
</dbReference>
<dbReference type="PROSITE" id="PS00488">
    <property type="entry name" value="PAL_HISTIDASE"/>
    <property type="match status" value="1"/>
</dbReference>
<dbReference type="OrthoDB" id="10051290at2759"/>
<gene>
    <name evidence="3" type="ORF">BDZ94DRAFT_1279103</name>
</gene>
<keyword evidence="4" id="KW-1185">Reference proteome</keyword>
<comment type="caution">
    <text evidence="3">The sequence shown here is derived from an EMBL/GenBank/DDBJ whole genome shotgun (WGS) entry which is preliminary data.</text>
</comment>
<evidence type="ECO:0000313" key="4">
    <source>
        <dbReference type="Proteomes" id="UP000807353"/>
    </source>
</evidence>
<protein>
    <submittedName>
        <fullName evidence="3">L-Aspartase-like protein</fullName>
    </submittedName>
</protein>
<dbReference type="GO" id="GO:0005737">
    <property type="term" value="C:cytoplasm"/>
    <property type="evidence" value="ECO:0007669"/>
    <property type="project" value="InterPro"/>
</dbReference>
<dbReference type="Gene3D" id="1.10.274.20">
    <property type="entry name" value="Phenylalanine ammonia-lyase 1, domain 3"/>
    <property type="match status" value="1"/>
</dbReference>
<dbReference type="AlphaFoldDB" id="A0A9P5YK06"/>
<sequence>MAITPIIKRSPYMAGPDVDYSHVVKAASPGADLLTPAPNNNTAARNPPPLVKEFIDSYRELESYKNGRTIIVDGDHLSIAAVTAASRYNAAVNLDDSLNITTRLRKSRNVITSKIEAAVSVYGVSTGFGGSADTRTDEPLLLGYALLQHQHSGILPSSTNTPEALPLLDPLSSTSMPEAWVRGAILIRMNSLMRGHSGVRLELIQKMNELLHANVIPVVPLRGTISASGDLSPLSYIAGALSGNPSIRVFDGPARFGAREMSPSTTALASHNITPIPFAAKEHLGILNGTAFSASVASLALNDAVHLALLTQVCTAIGTEALAGSRGSFDPFIHETARPHPGQIESAKVIWHLLENSIFATTMEEEVTIEEDRGTLRQDRYPIRTASQFIGPQIEDMLTSLKTVTIECNSTTDNPLIDGETNTIHNGGNFQAMAITNAMEKTRLSLHHLGKLIFAQCAELVNPTMNRGLPPSLAATDPSLNYHGKGIDIASAAYVAELGFLANPVSTHIQSAEMHNQAINSLALISGRATLNSLEILSMLIASYLYILCQGENKPRMIHTLDLRALQKEFADGLDQIISEELTMSFGSSLLISQLQDVASKVSMVMHQTLEITSTMDAPERMRKVADSCNTVLIDFFTDSGSFTPTIAGSLFTSISHFRSCVASRAVSLLDELRQHYLSGKRGMAPASRYLNRTRPVYEFVRITLKIRMHGSENYSRFANGLGIEDVTIGQNVSLIHEAIRDGKLQPIIAGLFS</sequence>
<comment type="similarity">
    <text evidence="1 2">Belongs to the PAL/histidase family.</text>
</comment>
<name>A0A9P5YK06_9AGAR</name>